<name>A0ABU5XNY0_9MYCO</name>
<dbReference type="RefSeq" id="WP_225406863.1">
    <property type="nucleotide sequence ID" value="NZ_JAYJJR010000024.1"/>
</dbReference>
<dbReference type="Proteomes" id="UP001299596">
    <property type="component" value="Unassembled WGS sequence"/>
</dbReference>
<evidence type="ECO:0000313" key="2">
    <source>
        <dbReference type="Proteomes" id="UP001299596"/>
    </source>
</evidence>
<accession>A0ABU5XNY0</accession>
<reference evidence="1 2" key="1">
    <citation type="submission" date="2023-12" db="EMBL/GenBank/DDBJ databases">
        <title>Description of new species of Mycobacterium terrae complex isolated from sewage at the Sao Paulo Zoological Park Foundation in Brazil.</title>
        <authorList>
            <person name="Romagnoli C.L."/>
            <person name="Conceicao E.C."/>
            <person name="Machado E."/>
            <person name="Barreto L.B.P.F."/>
            <person name="Sharma A."/>
            <person name="Silva N.M."/>
            <person name="Marques L.E."/>
            <person name="Juliana M.A."/>
            <person name="Lourenco M.C.S."/>
            <person name="Digiampietri L.A."/>
            <person name="Suffys P.N."/>
            <person name="Viana-Niero C."/>
        </authorList>
    </citation>
    <scope>NUCLEOTIDE SEQUENCE [LARGE SCALE GENOMIC DNA]</scope>
    <source>
        <strain evidence="1 2">MYC098</strain>
    </source>
</reference>
<evidence type="ECO:0000313" key="1">
    <source>
        <dbReference type="EMBL" id="MEB3023914.1"/>
    </source>
</evidence>
<keyword evidence="2" id="KW-1185">Reference proteome</keyword>
<sequence>MEALRDIKNKLFDGTGRDVPRTYLELLKIRGAADWTEFVDASDDAMFCAYWLEGGLLRSVAYRGEDQDASAEECAFPLSMLIGLTTSYTFGGQRVGFDYKHFYWQRKVEIRFQGADPIVLRDKAAEAGQPTRVSVFVDAIAAAA</sequence>
<dbReference type="EMBL" id="JAYJJR010000024">
    <property type="protein sequence ID" value="MEB3023914.1"/>
    <property type="molecule type" value="Genomic_DNA"/>
</dbReference>
<gene>
    <name evidence="1" type="ORF">K6T79_23085</name>
</gene>
<comment type="caution">
    <text evidence="1">The sequence shown here is derived from an EMBL/GenBank/DDBJ whole genome shotgun (WGS) entry which is preliminary data.</text>
</comment>
<organism evidence="1 2">
    <name type="scientific">[Mycobacterium] crassicus</name>
    <dbReference type="NCBI Taxonomy" id="2872309"/>
    <lineage>
        <taxon>Bacteria</taxon>
        <taxon>Bacillati</taxon>
        <taxon>Actinomycetota</taxon>
        <taxon>Actinomycetes</taxon>
        <taxon>Mycobacteriales</taxon>
        <taxon>Mycobacteriaceae</taxon>
        <taxon>Mycolicibacter</taxon>
    </lineage>
</organism>
<proteinExistence type="predicted"/>
<protein>
    <submittedName>
        <fullName evidence="1">Uncharacterized protein</fullName>
    </submittedName>
</protein>